<dbReference type="RefSeq" id="WP_002484568.1">
    <property type="nucleotide sequence ID" value="NC_004461.1"/>
</dbReference>
<feature type="domain" description="LarA-like N-terminal" evidence="1">
    <location>
        <begin position="7"/>
        <end position="207"/>
    </location>
</feature>
<dbReference type="KEGG" id="sep:SE_0374"/>
<feature type="domain" description="Lactate racemase C-terminal" evidence="2">
    <location>
        <begin position="271"/>
        <end position="411"/>
    </location>
</feature>
<dbReference type="NCBIfam" id="NF033504">
    <property type="entry name" value="Ni_dep_LarA"/>
    <property type="match status" value="1"/>
</dbReference>
<dbReference type="Proteomes" id="UP000001411">
    <property type="component" value="Chromosome"/>
</dbReference>
<reference evidence="3 4" key="1">
    <citation type="journal article" date="2003" name="Mol. Microbiol.">
        <title>Genome-based analysis of virulence genes in a non-biofilm-forming Staphylococcus epidermidis strain (ATCC 12228).</title>
        <authorList>
            <person name="Zhang Y.Q."/>
            <person name="Ren S.X."/>
            <person name="Li H.L."/>
            <person name="Wang Y.X."/>
            <person name="Fu G."/>
            <person name="Yang J."/>
            <person name="Qin Z.Q."/>
            <person name="Miao Y.G."/>
            <person name="Wang W.Y."/>
            <person name="Chen R.S."/>
            <person name="Shen Y."/>
            <person name="Chen Z."/>
            <person name="Yuan Z.H."/>
            <person name="Zhao G.P."/>
            <person name="Qu D."/>
            <person name="Danchin A."/>
            <person name="Wen Y.M."/>
        </authorList>
    </citation>
    <scope>NUCLEOTIDE SEQUENCE [LARGE SCALE GENOMIC DNA]</scope>
    <source>
        <strain evidence="4">ATCC 12228 / FDA PCI 1200</strain>
    </source>
</reference>
<dbReference type="Pfam" id="PF21113">
    <property type="entry name" value="LarA_C"/>
    <property type="match status" value="1"/>
</dbReference>
<dbReference type="eggNOG" id="COG3875">
    <property type="taxonomic scope" value="Bacteria"/>
</dbReference>
<protein>
    <submittedName>
        <fullName evidence="3">Uncharacterized conserved protein</fullName>
    </submittedName>
</protein>
<dbReference type="InterPro" id="IPR048068">
    <property type="entry name" value="LarA-like"/>
</dbReference>
<dbReference type="Gene3D" id="3.40.50.11440">
    <property type="match status" value="1"/>
</dbReference>
<dbReference type="GO" id="GO:0050043">
    <property type="term" value="F:lactate racemase activity"/>
    <property type="evidence" value="ECO:0007669"/>
    <property type="project" value="InterPro"/>
</dbReference>
<dbReference type="InterPro" id="IPR018657">
    <property type="entry name" value="LarA-like_N"/>
</dbReference>
<dbReference type="InterPro" id="IPR048520">
    <property type="entry name" value="LarA_C"/>
</dbReference>
<dbReference type="Pfam" id="PF09861">
    <property type="entry name" value="Lar_N"/>
    <property type="match status" value="1"/>
</dbReference>
<organism evidence="3 4">
    <name type="scientific">Staphylococcus epidermidis (strain ATCC 12228 / FDA PCI 1200)</name>
    <dbReference type="NCBI Taxonomy" id="176280"/>
    <lineage>
        <taxon>Bacteria</taxon>
        <taxon>Bacillati</taxon>
        <taxon>Bacillota</taxon>
        <taxon>Bacilli</taxon>
        <taxon>Bacillales</taxon>
        <taxon>Staphylococcaceae</taxon>
        <taxon>Staphylococcus</taxon>
    </lineage>
</organism>
<gene>
    <name evidence="3" type="ordered locus">SE_0374</name>
</gene>
<dbReference type="OrthoDB" id="9770545at2"/>
<dbReference type="AlphaFoldDB" id="A0A0H2VEM8"/>
<dbReference type="PATRIC" id="fig|176280.10.peg.349"/>
<dbReference type="PANTHER" id="PTHR33171:SF17">
    <property type="entry name" value="LARA-LIKE N-TERMINAL DOMAIN-CONTAINING PROTEIN"/>
    <property type="match status" value="1"/>
</dbReference>
<proteinExistence type="predicted"/>
<evidence type="ECO:0000259" key="1">
    <source>
        <dbReference type="Pfam" id="PF09861"/>
    </source>
</evidence>
<dbReference type="Gene3D" id="3.90.226.30">
    <property type="match status" value="1"/>
</dbReference>
<dbReference type="InterPro" id="IPR047926">
    <property type="entry name" value="Ni_dep_LarA"/>
</dbReference>
<evidence type="ECO:0000313" key="3">
    <source>
        <dbReference type="EMBL" id="AAO03971.1"/>
    </source>
</evidence>
<dbReference type="PANTHER" id="PTHR33171">
    <property type="entry name" value="LAR_N DOMAIN-CONTAINING PROTEIN"/>
    <property type="match status" value="1"/>
</dbReference>
<dbReference type="InterPro" id="IPR043166">
    <property type="entry name" value="LarA-like_C"/>
</dbReference>
<dbReference type="EMBL" id="AE015929">
    <property type="protein sequence ID" value="AAO03971.1"/>
    <property type="molecule type" value="Genomic_DNA"/>
</dbReference>
<accession>A0A0H2VEM8</accession>
<evidence type="ECO:0000259" key="2">
    <source>
        <dbReference type="Pfam" id="PF21113"/>
    </source>
</evidence>
<sequence>MKTQVLYGKSEIEINVPDDSTIIEPQNIDAIQDYESTIKNVLRNPTNSKPLKEMVNSNDIVSIVISDITRPTPNHILVPLLIEELNHVPRENFVIINGTGTHRDQTRDELIQMLGEDIVNSVKIVHNHCSEKESLAKVGHSQYGCDVYLNKAYVESDFKIVTGFIEPHFFAGFSGGPKGIMPGIAGLETIQTFHNAKMIGDPRSTWGNLEDNPVQDMAREVNRMCKPDFLLNVALNKSKEITAAFAGEIFDTHKEGCAYVKDHAMFKCDQRFDIVIASNSGYPLDQNLYQTVKGMSAASKVVKKDGHIIMVSECADGFPDHGKFAEIFKMADTPQGILELIHNPNFKEVDQWQVQKQASIQTFANVHVYSELTDQQLKDSMLIPTSNIEHTIQELEHRYGRKLTIGVMPQGPLTIPYVEDKE</sequence>
<dbReference type="SMR" id="A0A0H2VEM8"/>
<name>A0A0H2VEM8_STAES</name>
<dbReference type="HOGENOM" id="CLU_050189_0_0_9"/>
<evidence type="ECO:0000313" key="4">
    <source>
        <dbReference type="Proteomes" id="UP000001411"/>
    </source>
</evidence>